<evidence type="ECO:0000256" key="6">
    <source>
        <dbReference type="ARBA" id="ARBA00022679"/>
    </source>
</evidence>
<evidence type="ECO:0000256" key="3">
    <source>
        <dbReference type="ARBA" id="ARBA00012584"/>
    </source>
</evidence>
<dbReference type="GO" id="GO:0061710">
    <property type="term" value="F:L-threonylcarbamoyladenylate synthase"/>
    <property type="evidence" value="ECO:0007669"/>
    <property type="project" value="UniProtKB-EC"/>
</dbReference>
<dbReference type="EC" id="2.7.7.87" evidence="3"/>
<dbReference type="Gene3D" id="3.90.870.10">
    <property type="entry name" value="DHBP synthase"/>
    <property type="match status" value="1"/>
</dbReference>
<feature type="domain" description="YrdC-like" evidence="8">
    <location>
        <begin position="9"/>
        <end position="207"/>
    </location>
</feature>
<comment type="subcellular location">
    <subcellularLocation>
        <location evidence="1">Cytoplasm</location>
    </subcellularLocation>
</comment>
<dbReference type="PANTHER" id="PTHR17490">
    <property type="entry name" value="SUA5"/>
    <property type="match status" value="1"/>
</dbReference>
<evidence type="ECO:0000259" key="8">
    <source>
        <dbReference type="PROSITE" id="PS51163"/>
    </source>
</evidence>
<keyword evidence="10" id="KW-1185">Reference proteome</keyword>
<evidence type="ECO:0000256" key="7">
    <source>
        <dbReference type="ARBA" id="ARBA00048366"/>
    </source>
</evidence>
<dbReference type="InterPro" id="IPR006070">
    <property type="entry name" value="Sua5-like_dom"/>
</dbReference>
<evidence type="ECO:0000313" key="9">
    <source>
        <dbReference type="EMBL" id="KAJ5102435.1"/>
    </source>
</evidence>
<dbReference type="GO" id="GO:0003725">
    <property type="term" value="F:double-stranded RNA binding"/>
    <property type="evidence" value="ECO:0007669"/>
    <property type="project" value="InterPro"/>
</dbReference>
<evidence type="ECO:0000256" key="2">
    <source>
        <dbReference type="ARBA" id="ARBA00007663"/>
    </source>
</evidence>
<gene>
    <name evidence="9" type="ORF">NUU61_004657</name>
</gene>
<keyword evidence="6" id="KW-0808">Transferase</keyword>
<protein>
    <recommendedName>
        <fullName evidence="4">Threonylcarbamoyl-AMP synthase</fullName>
        <ecNumber evidence="3">2.7.7.87</ecNumber>
    </recommendedName>
</protein>
<evidence type="ECO:0000313" key="10">
    <source>
        <dbReference type="Proteomes" id="UP001141434"/>
    </source>
</evidence>
<dbReference type="InterPro" id="IPR050156">
    <property type="entry name" value="TC-AMP_synthase_SUA5"/>
</dbReference>
<organism evidence="9 10">
    <name type="scientific">Penicillium alfredii</name>
    <dbReference type="NCBI Taxonomy" id="1506179"/>
    <lineage>
        <taxon>Eukaryota</taxon>
        <taxon>Fungi</taxon>
        <taxon>Dikarya</taxon>
        <taxon>Ascomycota</taxon>
        <taxon>Pezizomycotina</taxon>
        <taxon>Eurotiomycetes</taxon>
        <taxon>Eurotiomycetidae</taxon>
        <taxon>Eurotiales</taxon>
        <taxon>Aspergillaceae</taxon>
        <taxon>Penicillium</taxon>
    </lineage>
</organism>
<keyword evidence="5" id="KW-0963">Cytoplasm</keyword>
<proteinExistence type="inferred from homology"/>
<dbReference type="GO" id="GO:0000049">
    <property type="term" value="F:tRNA binding"/>
    <property type="evidence" value="ECO:0007669"/>
    <property type="project" value="TreeGrafter"/>
</dbReference>
<name>A0A9W9KDG6_9EURO</name>
<dbReference type="OrthoDB" id="4664297at2759"/>
<dbReference type="GeneID" id="81394407"/>
<dbReference type="PANTHER" id="PTHR17490:SF10">
    <property type="entry name" value="THREONYLCARBAMOYL-AMP SYNTHASE"/>
    <property type="match status" value="1"/>
</dbReference>
<dbReference type="SUPFAM" id="SSF55821">
    <property type="entry name" value="YrdC/RibB"/>
    <property type="match status" value="1"/>
</dbReference>
<dbReference type="GO" id="GO:0006450">
    <property type="term" value="P:regulation of translational fidelity"/>
    <property type="evidence" value="ECO:0007669"/>
    <property type="project" value="TreeGrafter"/>
</dbReference>
<evidence type="ECO:0000256" key="1">
    <source>
        <dbReference type="ARBA" id="ARBA00004496"/>
    </source>
</evidence>
<sequence>MAPQVIHPQDDAGRVFEVLKKGGIAIIPASVGYGVVAIDTGALQRIFVAKKRQPHKRHAMIGSYALHQALHVLPAREAGMVRLLAVDLDLPLGVVAPCRLDHPIMQKLPPETLARSSVEGTLAMLVNGGAFQDELSRLAMEEELPLMGSSANLTGRGTKTLVEDIEPEIRDVADIIVDYGKAKFNHPRPSSTMFDFKNIQLLRYGACYDVVQDALWRFYGLNMPNDPGRAILFSGHLENEQNRYYAQVGRP</sequence>
<dbReference type="PROSITE" id="PS51163">
    <property type="entry name" value="YRDC"/>
    <property type="match status" value="1"/>
</dbReference>
<dbReference type="GO" id="GO:0005737">
    <property type="term" value="C:cytoplasm"/>
    <property type="evidence" value="ECO:0007669"/>
    <property type="project" value="UniProtKB-SubCell"/>
</dbReference>
<comment type="similarity">
    <text evidence="2">Belongs to the SUA5 family.</text>
</comment>
<accession>A0A9W9KDG6</accession>
<comment type="caution">
    <text evidence="9">The sequence shown here is derived from an EMBL/GenBank/DDBJ whole genome shotgun (WGS) entry which is preliminary data.</text>
</comment>
<dbReference type="EMBL" id="JAPMSZ010000005">
    <property type="protein sequence ID" value="KAJ5102435.1"/>
    <property type="molecule type" value="Genomic_DNA"/>
</dbReference>
<reference evidence="9" key="2">
    <citation type="journal article" date="2023" name="IMA Fungus">
        <title>Comparative genomic study of the Penicillium genus elucidates a diverse pangenome and 15 lateral gene transfer events.</title>
        <authorList>
            <person name="Petersen C."/>
            <person name="Sorensen T."/>
            <person name="Nielsen M.R."/>
            <person name="Sondergaard T.E."/>
            <person name="Sorensen J.L."/>
            <person name="Fitzpatrick D.A."/>
            <person name="Frisvad J.C."/>
            <person name="Nielsen K.L."/>
        </authorList>
    </citation>
    <scope>NUCLEOTIDE SEQUENCE</scope>
    <source>
        <strain evidence="9">IBT 34128</strain>
    </source>
</reference>
<evidence type="ECO:0000256" key="5">
    <source>
        <dbReference type="ARBA" id="ARBA00022490"/>
    </source>
</evidence>
<dbReference type="InterPro" id="IPR017945">
    <property type="entry name" value="DHBP_synth_RibB-like_a/b_dom"/>
</dbReference>
<dbReference type="Pfam" id="PF01300">
    <property type="entry name" value="Sua5_yciO_yrdC"/>
    <property type="match status" value="1"/>
</dbReference>
<dbReference type="AlphaFoldDB" id="A0A9W9KDG6"/>
<dbReference type="RefSeq" id="XP_056513266.1">
    <property type="nucleotide sequence ID" value="XM_056655239.1"/>
</dbReference>
<dbReference type="Proteomes" id="UP001141434">
    <property type="component" value="Unassembled WGS sequence"/>
</dbReference>
<reference evidence="9" key="1">
    <citation type="submission" date="2022-11" db="EMBL/GenBank/DDBJ databases">
        <authorList>
            <person name="Petersen C."/>
        </authorList>
    </citation>
    <scope>NUCLEOTIDE SEQUENCE</scope>
    <source>
        <strain evidence="9">IBT 34128</strain>
    </source>
</reference>
<comment type="catalytic activity">
    <reaction evidence="7">
        <text>L-threonine + hydrogencarbonate + ATP = L-threonylcarbamoyladenylate + diphosphate + H2O</text>
        <dbReference type="Rhea" id="RHEA:36407"/>
        <dbReference type="ChEBI" id="CHEBI:15377"/>
        <dbReference type="ChEBI" id="CHEBI:17544"/>
        <dbReference type="ChEBI" id="CHEBI:30616"/>
        <dbReference type="ChEBI" id="CHEBI:33019"/>
        <dbReference type="ChEBI" id="CHEBI:57926"/>
        <dbReference type="ChEBI" id="CHEBI:73682"/>
        <dbReference type="EC" id="2.7.7.87"/>
    </reaction>
</comment>
<evidence type="ECO:0000256" key="4">
    <source>
        <dbReference type="ARBA" id="ARBA00015492"/>
    </source>
</evidence>